<dbReference type="PROSITE" id="PS00705">
    <property type="entry name" value="PROK_CO2_ANHYDRASE_2"/>
    <property type="match status" value="1"/>
</dbReference>
<feature type="binding site" evidence="6">
    <location>
        <position position="140"/>
    </location>
    <ligand>
        <name>Zn(2+)</name>
        <dbReference type="ChEBI" id="CHEBI:29105"/>
    </ligand>
</feature>
<comment type="function">
    <text evidence="7">Reversible hydration of carbon dioxide.</text>
</comment>
<dbReference type="GO" id="GO:0004089">
    <property type="term" value="F:carbonate dehydratase activity"/>
    <property type="evidence" value="ECO:0007669"/>
    <property type="project" value="UniProtKB-UniRule"/>
</dbReference>
<evidence type="ECO:0000256" key="7">
    <source>
        <dbReference type="RuleBase" id="RU003956"/>
    </source>
</evidence>
<dbReference type="InterPro" id="IPR036874">
    <property type="entry name" value="Carbonic_anhydrase_sf"/>
</dbReference>
<evidence type="ECO:0000256" key="6">
    <source>
        <dbReference type="PIRSR" id="PIRSR601765-1"/>
    </source>
</evidence>
<sequence>MDRPEIVLGCAAVAIAGVALLSSMRSSSSSHDALLLQLIQDGREGRKPRGTQHEDRPAPDDESNSVALLSGFTMQQAREHAQQGASVAKARTPTEVLLDLQRGNARFWMGKAQRPEKSAFERRALIMQQYPSVAILGCSDSRVPVEIVFDQGLGDLFVVRVAGNGLDVSTSASLQFAIHHLKVKVVIVMGHEACGAIKAAQLDEATIKKEPADLAKALLGIKAGLDEQRLKCIRDPRSQDREAVASNVENQVEQLAKDPALMDLVNKDQLAIVGAFYEISSGIVDFFHHVSKPGSPDLGGIRKRPTK</sequence>
<dbReference type="EMBL" id="EU551751">
    <property type="protein sequence ID" value="ACE81818.1"/>
    <property type="molecule type" value="mRNA"/>
</dbReference>
<keyword evidence="4 7" id="KW-0456">Lyase</keyword>
<keyword evidence="3 6" id="KW-0862">Zinc</keyword>
<feature type="binding site" evidence="6">
    <location>
        <position position="194"/>
    </location>
    <ligand>
        <name>Zn(2+)</name>
        <dbReference type="ChEBI" id="CHEBI:29105"/>
    </ligand>
</feature>
<dbReference type="PANTHER" id="PTHR11002">
    <property type="entry name" value="CARBONIC ANHYDRASE"/>
    <property type="match status" value="1"/>
</dbReference>
<dbReference type="GO" id="GO:0015976">
    <property type="term" value="P:carbon utilization"/>
    <property type="evidence" value="ECO:0007669"/>
    <property type="project" value="InterPro"/>
</dbReference>
<dbReference type="InterPro" id="IPR001765">
    <property type="entry name" value="Carbonic_anhydrase"/>
</dbReference>
<comment type="similarity">
    <text evidence="1 7">Belongs to the beta-class carbonic anhydrase family.</text>
</comment>
<protein>
    <recommendedName>
        <fullName evidence="2 7">Carbonic anhydrase</fullName>
        <ecNumber evidence="2 7">4.2.1.1</ecNumber>
    </recommendedName>
    <alternativeName>
        <fullName evidence="7">Carbonate dehydratase</fullName>
    </alternativeName>
</protein>
<evidence type="ECO:0000256" key="1">
    <source>
        <dbReference type="ARBA" id="ARBA00006217"/>
    </source>
</evidence>
<dbReference type="EC" id="4.2.1.1" evidence="2 7"/>
<evidence type="ECO:0000256" key="8">
    <source>
        <dbReference type="SAM" id="MobiDB-lite"/>
    </source>
</evidence>
<feature type="compositionally biased region" description="Basic and acidic residues" evidence="8">
    <location>
        <begin position="43"/>
        <end position="59"/>
    </location>
</feature>
<proteinExistence type="evidence at transcript level"/>
<feature type="binding site" evidence="6">
    <location>
        <position position="138"/>
    </location>
    <ligand>
        <name>Zn(2+)</name>
        <dbReference type="ChEBI" id="CHEBI:29105"/>
    </ligand>
</feature>
<evidence type="ECO:0000256" key="2">
    <source>
        <dbReference type="ARBA" id="ARBA00012925"/>
    </source>
</evidence>
<dbReference type="SMART" id="SM00947">
    <property type="entry name" value="Pro_CA"/>
    <property type="match status" value="1"/>
</dbReference>
<feature type="region of interest" description="Disordered" evidence="8">
    <location>
        <begin position="43"/>
        <end position="64"/>
    </location>
</feature>
<name>B3U3W7_OXYMA</name>
<evidence type="ECO:0000256" key="5">
    <source>
        <dbReference type="ARBA" id="ARBA00048348"/>
    </source>
</evidence>
<dbReference type="GO" id="GO:0008270">
    <property type="term" value="F:zinc ion binding"/>
    <property type="evidence" value="ECO:0007669"/>
    <property type="project" value="UniProtKB-UniRule"/>
</dbReference>
<feature type="binding site" evidence="6">
    <location>
        <position position="191"/>
    </location>
    <ligand>
        <name>Zn(2+)</name>
        <dbReference type="ChEBI" id="CHEBI:29105"/>
    </ligand>
</feature>
<dbReference type="InterPro" id="IPR015892">
    <property type="entry name" value="Carbonic_anhydrase_CS"/>
</dbReference>
<dbReference type="Pfam" id="PF00484">
    <property type="entry name" value="Pro_CA"/>
    <property type="match status" value="1"/>
</dbReference>
<dbReference type="PANTHER" id="PTHR11002:SF79">
    <property type="entry name" value="CARBONIC ANHYDRASE 2"/>
    <property type="match status" value="1"/>
</dbReference>
<comment type="catalytic activity">
    <reaction evidence="5 7">
        <text>hydrogencarbonate + H(+) = CO2 + H2O</text>
        <dbReference type="Rhea" id="RHEA:10748"/>
        <dbReference type="ChEBI" id="CHEBI:15377"/>
        <dbReference type="ChEBI" id="CHEBI:15378"/>
        <dbReference type="ChEBI" id="CHEBI:16526"/>
        <dbReference type="ChEBI" id="CHEBI:17544"/>
        <dbReference type="EC" id="4.2.1.1"/>
    </reaction>
</comment>
<dbReference type="SUPFAM" id="SSF53056">
    <property type="entry name" value="beta-carbonic anhydrase, cab"/>
    <property type="match status" value="1"/>
</dbReference>
<organism evidence="9">
    <name type="scientific">Oxyrrhis marina</name>
    <name type="common">Dinoflagellate</name>
    <dbReference type="NCBI Taxonomy" id="2969"/>
    <lineage>
        <taxon>Eukaryota</taxon>
        <taxon>Sar</taxon>
        <taxon>Alveolata</taxon>
        <taxon>Dinophyceae</taxon>
        <taxon>Oxyrrhinales</taxon>
        <taxon>Oxyrrhinaceae</taxon>
        <taxon>Oxyrrhis</taxon>
    </lineage>
</organism>
<evidence type="ECO:0000256" key="3">
    <source>
        <dbReference type="ARBA" id="ARBA00022833"/>
    </source>
</evidence>
<evidence type="ECO:0000256" key="4">
    <source>
        <dbReference type="ARBA" id="ARBA00023239"/>
    </source>
</evidence>
<keyword evidence="6" id="KW-0479">Metal-binding</keyword>
<comment type="cofactor">
    <cofactor evidence="6">
        <name>Zn(2+)</name>
        <dbReference type="ChEBI" id="CHEBI:29105"/>
    </cofactor>
    <text evidence="6">Binds 1 zinc ion per subunit.</text>
</comment>
<evidence type="ECO:0000313" key="9">
    <source>
        <dbReference type="EMBL" id="ACE81818.1"/>
    </source>
</evidence>
<dbReference type="AlphaFoldDB" id="B3U3W7"/>
<accession>B3U3W7</accession>
<dbReference type="CDD" id="cd03378">
    <property type="entry name" value="beta_CA_cladeC"/>
    <property type="match status" value="1"/>
</dbReference>
<reference evidence="9" key="1">
    <citation type="journal article" date="2008" name="Mol. Biol. Evol.">
        <title>Plastid-derived genes in the nonphotosynthetic alveolate Oxyrrhis marina.</title>
        <authorList>
            <person name="Slamovits C.H."/>
            <person name="Keeling P.J."/>
        </authorList>
    </citation>
    <scope>NUCLEOTIDE SEQUENCE</scope>
</reference>
<dbReference type="Gene3D" id="3.40.1050.10">
    <property type="entry name" value="Carbonic anhydrase"/>
    <property type="match status" value="1"/>
</dbReference>